<dbReference type="EMBL" id="AZIL01001059">
    <property type="protein sequence ID" value="EWM25102.1"/>
    <property type="molecule type" value="Genomic_DNA"/>
</dbReference>
<name>W7TG47_9STRA</name>
<dbReference type="GO" id="GO:0016787">
    <property type="term" value="F:hydrolase activity"/>
    <property type="evidence" value="ECO:0007669"/>
    <property type="project" value="UniProtKB-KW"/>
</dbReference>
<organism evidence="3 4">
    <name type="scientific">Nannochloropsis gaditana</name>
    <dbReference type="NCBI Taxonomy" id="72520"/>
    <lineage>
        <taxon>Eukaryota</taxon>
        <taxon>Sar</taxon>
        <taxon>Stramenopiles</taxon>
        <taxon>Ochrophyta</taxon>
        <taxon>Eustigmatophyceae</taxon>
        <taxon>Eustigmatales</taxon>
        <taxon>Monodopsidaceae</taxon>
        <taxon>Nannochloropsis</taxon>
    </lineage>
</organism>
<dbReference type="InterPro" id="IPR019826">
    <property type="entry name" value="Carboxylesterase_B_AS"/>
</dbReference>
<evidence type="ECO:0000256" key="1">
    <source>
        <dbReference type="ARBA" id="ARBA00022801"/>
    </source>
</evidence>
<feature type="domain" description="Alpha/beta hydrolase fold-3" evidence="2">
    <location>
        <begin position="138"/>
        <end position="250"/>
    </location>
</feature>
<proteinExistence type="predicted"/>
<reference evidence="3 4" key="1">
    <citation type="journal article" date="2014" name="Mol. Plant">
        <title>Chromosome Scale Genome Assembly and Transcriptome Profiling of Nannochloropsis gaditana in Nitrogen Depletion.</title>
        <authorList>
            <person name="Corteggiani Carpinelli E."/>
            <person name="Telatin A."/>
            <person name="Vitulo N."/>
            <person name="Forcato C."/>
            <person name="D'Angelo M."/>
            <person name="Schiavon R."/>
            <person name="Vezzi A."/>
            <person name="Giacometti G.M."/>
            <person name="Morosinotto T."/>
            <person name="Valle G."/>
        </authorList>
    </citation>
    <scope>NUCLEOTIDE SEQUENCE [LARGE SCALE GENOMIC DNA]</scope>
    <source>
        <strain evidence="3 4">B-31</strain>
    </source>
</reference>
<gene>
    <name evidence="3" type="ORF">Naga_100016g85</name>
</gene>
<dbReference type="PANTHER" id="PTHR48081:SF33">
    <property type="entry name" value="KYNURENINE FORMAMIDASE"/>
    <property type="match status" value="1"/>
</dbReference>
<evidence type="ECO:0000313" key="4">
    <source>
        <dbReference type="Proteomes" id="UP000019335"/>
    </source>
</evidence>
<sequence length="416" mass="45713">MNALLCPRWCSVRPAWLVFPTSASPVLIIRHARSLFPFSFVLLETSISPHVIQVLYLMQRSRSLPIKPSFRPSLSQLHRPHSTPGGPSDPSLSGIYAWFDIPYHHDHLSPLPPDPKHHLDVFLSSSGPFPRRPQPVFLFVHGGLWMRGDRRHPYRPHLYSNVGLACARANVVGVVISYRLAPAVTVMEQVRDVRRALEWTHKEVGRFGGDPGRIFLGGVSAGAHLCATLLTEERSEIKNKGVQGFVGLSGVYNIERLWRLGGGGGGEGEGERGGEGGGRGGLGLSSMMIPMIFGDDETNWPRASPVHAIRRARRRREEGGEAGSGGSSAALELVPLLLLNAERDFHLNEDTEELLKELRGGREGGDVERARAVVPGTDHLSLVEGLGAKRGKEEEGREGERSVLEDLVFSFIHRHA</sequence>
<dbReference type="Proteomes" id="UP000019335">
    <property type="component" value="Chromosome 12"/>
</dbReference>
<dbReference type="AlphaFoldDB" id="W7TG47"/>
<dbReference type="Gene3D" id="3.40.50.1820">
    <property type="entry name" value="alpha/beta hydrolase"/>
    <property type="match status" value="1"/>
</dbReference>
<dbReference type="Pfam" id="PF07859">
    <property type="entry name" value="Abhydrolase_3"/>
    <property type="match status" value="1"/>
</dbReference>
<evidence type="ECO:0000259" key="2">
    <source>
        <dbReference type="Pfam" id="PF07859"/>
    </source>
</evidence>
<keyword evidence="1" id="KW-0378">Hydrolase</keyword>
<accession>W7TG47</accession>
<dbReference type="InterPro" id="IPR013094">
    <property type="entry name" value="AB_hydrolase_3"/>
</dbReference>
<dbReference type="OrthoDB" id="19653at2759"/>
<dbReference type="PANTHER" id="PTHR48081">
    <property type="entry name" value="AB HYDROLASE SUPERFAMILY PROTEIN C4A8.06C"/>
    <property type="match status" value="1"/>
</dbReference>
<dbReference type="InterPro" id="IPR029058">
    <property type="entry name" value="AB_hydrolase_fold"/>
</dbReference>
<evidence type="ECO:0000313" key="3">
    <source>
        <dbReference type="EMBL" id="EWM25102.1"/>
    </source>
</evidence>
<dbReference type="PROSITE" id="PS00122">
    <property type="entry name" value="CARBOXYLESTERASE_B_1"/>
    <property type="match status" value="1"/>
</dbReference>
<keyword evidence="4" id="KW-1185">Reference proteome</keyword>
<dbReference type="InterPro" id="IPR050300">
    <property type="entry name" value="GDXG_lipolytic_enzyme"/>
</dbReference>
<protein>
    <submittedName>
        <fullName evidence="3">Esterase lipase</fullName>
    </submittedName>
</protein>
<dbReference type="SUPFAM" id="SSF53474">
    <property type="entry name" value="alpha/beta-Hydrolases"/>
    <property type="match status" value="1"/>
</dbReference>
<comment type="caution">
    <text evidence="3">The sequence shown here is derived from an EMBL/GenBank/DDBJ whole genome shotgun (WGS) entry which is preliminary data.</text>
</comment>